<comment type="cofactor">
    <cofactor evidence="12">
        <name>Zn(2+)</name>
        <dbReference type="ChEBI" id="CHEBI:29105"/>
    </cofactor>
    <text evidence="12">Binds 1 zinc ion per subunit.</text>
</comment>
<feature type="binding site" evidence="12">
    <location>
        <position position="31"/>
    </location>
    <ligand>
        <name>Zn(2+)</name>
        <dbReference type="ChEBI" id="CHEBI:29105"/>
    </ligand>
</feature>
<evidence type="ECO:0000256" key="4">
    <source>
        <dbReference type="ARBA" id="ARBA00022490"/>
    </source>
</evidence>
<evidence type="ECO:0000256" key="8">
    <source>
        <dbReference type="ARBA" id="ARBA00022833"/>
    </source>
</evidence>
<dbReference type="SMART" id="SM00840">
    <property type="entry name" value="DALR_2"/>
    <property type="match status" value="1"/>
</dbReference>
<feature type="short sequence motif" description="'KMSKS' region" evidence="12">
    <location>
        <begin position="268"/>
        <end position="272"/>
    </location>
</feature>
<evidence type="ECO:0000256" key="2">
    <source>
        <dbReference type="ARBA" id="ARBA00005594"/>
    </source>
</evidence>
<dbReference type="PANTHER" id="PTHR10890:SF3">
    <property type="entry name" value="CYSTEINE--TRNA LIGASE, CYTOPLASMIC"/>
    <property type="match status" value="1"/>
</dbReference>
<comment type="caution">
    <text evidence="14">The sequence shown here is derived from an EMBL/GenBank/DDBJ whole genome shotgun (WGS) entry which is preliminary data.</text>
</comment>
<keyword evidence="4 12" id="KW-0963">Cytoplasm</keyword>
<evidence type="ECO:0000256" key="6">
    <source>
        <dbReference type="ARBA" id="ARBA00022723"/>
    </source>
</evidence>
<keyword evidence="9 12" id="KW-0067">ATP-binding</keyword>
<dbReference type="CDD" id="cd00672">
    <property type="entry name" value="CysRS_core"/>
    <property type="match status" value="1"/>
</dbReference>
<comment type="catalytic activity">
    <reaction evidence="12">
        <text>tRNA(Cys) + L-cysteine + ATP = L-cysteinyl-tRNA(Cys) + AMP + diphosphate</text>
        <dbReference type="Rhea" id="RHEA:17773"/>
        <dbReference type="Rhea" id="RHEA-COMP:9661"/>
        <dbReference type="Rhea" id="RHEA-COMP:9679"/>
        <dbReference type="ChEBI" id="CHEBI:30616"/>
        <dbReference type="ChEBI" id="CHEBI:33019"/>
        <dbReference type="ChEBI" id="CHEBI:35235"/>
        <dbReference type="ChEBI" id="CHEBI:78442"/>
        <dbReference type="ChEBI" id="CHEBI:78517"/>
        <dbReference type="ChEBI" id="CHEBI:456215"/>
        <dbReference type="EC" id="6.1.1.16"/>
    </reaction>
</comment>
<dbReference type="Gene3D" id="3.40.50.620">
    <property type="entry name" value="HUPs"/>
    <property type="match status" value="1"/>
</dbReference>
<keyword evidence="5 12" id="KW-0436">Ligase</keyword>
<dbReference type="InterPro" id="IPR015803">
    <property type="entry name" value="Cys-tRNA-ligase"/>
</dbReference>
<protein>
    <recommendedName>
        <fullName evidence="12">Cysteine--tRNA ligase</fullName>
        <ecNumber evidence="12">6.1.1.16</ecNumber>
    </recommendedName>
    <alternativeName>
        <fullName evidence="12">Cysteinyl-tRNA synthetase</fullName>
        <shortName evidence="12">CysRS</shortName>
    </alternativeName>
</protein>
<feature type="short sequence motif" description="'HIGH' region" evidence="12">
    <location>
        <begin position="33"/>
        <end position="43"/>
    </location>
</feature>
<dbReference type="EMBL" id="DTHG01000096">
    <property type="protein sequence ID" value="HGW92442.1"/>
    <property type="molecule type" value="Genomic_DNA"/>
</dbReference>
<name>A0A7C4Y689_UNCW3</name>
<evidence type="ECO:0000256" key="11">
    <source>
        <dbReference type="ARBA" id="ARBA00023146"/>
    </source>
</evidence>
<evidence type="ECO:0000256" key="12">
    <source>
        <dbReference type="HAMAP-Rule" id="MF_00041"/>
    </source>
</evidence>
<sequence length="449" mass="52892">MEDRLKIFNTLTGKKEDFIPVEDGKVKMYFCGMTLQESPHIGHMRAFVTADIIHRYFRFLNYDVSLIINFTDIDDKVLKKAEEDGVDYRMITARFEKEFRDACEYLNILPAKIYPRATQHIQEIIELIERLIEKGYAYVSDGDVYFRVRKFKEYGKLSKKVIDELIAGARVKVEEKKEDPLDFALWKSVKENEPYWVSPWGKGRPGWHIECSSMSMHYLGETFDIHGGGDDLIFPHHENEIAQSEAATGKIFARYWVHNAMLTIKGEKMSKSLKNFVPILEMKEKYNPNEIRLFLLSSHYRTKLDYSEELLDNAKKGYERIKNYLESTEEKGEVSDETRKRFILSMNDDFNTPEVIGYLFELIKIGNKTEENEEKGRIKRDILFLLDNLGFKREEKKEDYSVFIKVLLNVREILRKDKDFKAADLIREELKKEGYIIEDTKEGPRIKKI</sequence>
<dbReference type="InterPro" id="IPR014729">
    <property type="entry name" value="Rossmann-like_a/b/a_fold"/>
</dbReference>
<dbReference type="SUPFAM" id="SSF52374">
    <property type="entry name" value="Nucleotidylyl transferase"/>
    <property type="match status" value="1"/>
</dbReference>
<comment type="subunit">
    <text evidence="3 12">Monomer.</text>
</comment>
<dbReference type="FunFam" id="3.40.50.620:FF:000009">
    <property type="entry name" value="Cysteine--tRNA ligase"/>
    <property type="match status" value="1"/>
</dbReference>
<evidence type="ECO:0000313" key="14">
    <source>
        <dbReference type="EMBL" id="HGW92442.1"/>
    </source>
</evidence>
<keyword evidence="6 12" id="KW-0479">Metal-binding</keyword>
<evidence type="ECO:0000256" key="10">
    <source>
        <dbReference type="ARBA" id="ARBA00022917"/>
    </source>
</evidence>
<accession>A0A7C4Y689</accession>
<dbReference type="GO" id="GO:0005829">
    <property type="term" value="C:cytosol"/>
    <property type="evidence" value="ECO:0007669"/>
    <property type="project" value="TreeGrafter"/>
</dbReference>
<reference evidence="14" key="1">
    <citation type="journal article" date="2020" name="mSystems">
        <title>Genome- and Community-Level Interaction Insights into Carbon Utilization and Element Cycling Functions of Hydrothermarchaeota in Hydrothermal Sediment.</title>
        <authorList>
            <person name="Zhou Z."/>
            <person name="Liu Y."/>
            <person name="Xu W."/>
            <person name="Pan J."/>
            <person name="Luo Z.H."/>
            <person name="Li M."/>
        </authorList>
    </citation>
    <scope>NUCLEOTIDE SEQUENCE [LARGE SCALE GENOMIC DNA]</scope>
    <source>
        <strain evidence="14">SpSt-780</strain>
    </source>
</reference>
<proteinExistence type="inferred from homology"/>
<comment type="similarity">
    <text evidence="2 12">Belongs to the class-I aminoacyl-tRNA synthetase family.</text>
</comment>
<dbReference type="NCBIfam" id="TIGR00435">
    <property type="entry name" value="cysS"/>
    <property type="match status" value="1"/>
</dbReference>
<evidence type="ECO:0000256" key="3">
    <source>
        <dbReference type="ARBA" id="ARBA00011245"/>
    </source>
</evidence>
<dbReference type="AlphaFoldDB" id="A0A7C4Y689"/>
<keyword evidence="10 12" id="KW-0648">Protein biosynthesis</keyword>
<dbReference type="InterPro" id="IPR056411">
    <property type="entry name" value="CysS_C"/>
</dbReference>
<dbReference type="GO" id="GO:0006423">
    <property type="term" value="P:cysteinyl-tRNA aminoacylation"/>
    <property type="evidence" value="ECO:0007669"/>
    <property type="project" value="UniProtKB-UniRule"/>
</dbReference>
<feature type="domain" description="Cysteinyl-tRNA synthetase class Ia DALR" evidence="13">
    <location>
        <begin position="341"/>
        <end position="401"/>
    </location>
</feature>
<dbReference type="PANTHER" id="PTHR10890">
    <property type="entry name" value="CYSTEINYL-TRNA SYNTHETASE"/>
    <property type="match status" value="1"/>
</dbReference>
<organism evidence="14">
    <name type="scientific">candidate division WOR-3 bacterium</name>
    <dbReference type="NCBI Taxonomy" id="2052148"/>
    <lineage>
        <taxon>Bacteria</taxon>
        <taxon>Bacteria division WOR-3</taxon>
    </lineage>
</organism>
<dbReference type="GO" id="GO:0008270">
    <property type="term" value="F:zinc ion binding"/>
    <property type="evidence" value="ECO:0007669"/>
    <property type="project" value="UniProtKB-UniRule"/>
</dbReference>
<dbReference type="SUPFAM" id="SSF47323">
    <property type="entry name" value="Anticodon-binding domain of a subclass of class I aminoacyl-tRNA synthetases"/>
    <property type="match status" value="1"/>
</dbReference>
<dbReference type="Pfam" id="PF23493">
    <property type="entry name" value="CysS_C"/>
    <property type="match status" value="1"/>
</dbReference>
<dbReference type="GO" id="GO:0005524">
    <property type="term" value="F:ATP binding"/>
    <property type="evidence" value="ECO:0007669"/>
    <property type="project" value="UniProtKB-UniRule"/>
</dbReference>
<keyword evidence="11 12" id="KW-0030">Aminoacyl-tRNA synthetase</keyword>
<evidence type="ECO:0000256" key="7">
    <source>
        <dbReference type="ARBA" id="ARBA00022741"/>
    </source>
</evidence>
<feature type="binding site" evidence="12">
    <location>
        <position position="240"/>
    </location>
    <ligand>
        <name>Zn(2+)</name>
        <dbReference type="ChEBI" id="CHEBI:29105"/>
    </ligand>
</feature>
<dbReference type="Pfam" id="PF09190">
    <property type="entry name" value="DALR_2"/>
    <property type="match status" value="1"/>
</dbReference>
<dbReference type="HAMAP" id="MF_00041">
    <property type="entry name" value="Cys_tRNA_synth"/>
    <property type="match status" value="1"/>
</dbReference>
<feature type="binding site" evidence="12">
    <location>
        <position position="236"/>
    </location>
    <ligand>
        <name>Zn(2+)</name>
        <dbReference type="ChEBI" id="CHEBI:29105"/>
    </ligand>
</feature>
<dbReference type="GO" id="GO:0004817">
    <property type="term" value="F:cysteine-tRNA ligase activity"/>
    <property type="evidence" value="ECO:0007669"/>
    <property type="project" value="UniProtKB-UniRule"/>
</dbReference>
<gene>
    <name evidence="12" type="primary">cysS</name>
    <name evidence="14" type="ORF">ENV67_07900</name>
</gene>
<dbReference type="InterPro" id="IPR009080">
    <property type="entry name" value="tRNAsynth_Ia_anticodon-bd"/>
</dbReference>
<keyword evidence="7 12" id="KW-0547">Nucleotide-binding</keyword>
<dbReference type="InterPro" id="IPR032678">
    <property type="entry name" value="tRNA-synt_1_cat_dom"/>
</dbReference>
<evidence type="ECO:0000259" key="13">
    <source>
        <dbReference type="SMART" id="SM00840"/>
    </source>
</evidence>
<feature type="binding site" evidence="12">
    <location>
        <position position="211"/>
    </location>
    <ligand>
        <name>Zn(2+)</name>
        <dbReference type="ChEBI" id="CHEBI:29105"/>
    </ligand>
</feature>
<feature type="binding site" evidence="12">
    <location>
        <position position="271"/>
    </location>
    <ligand>
        <name>ATP</name>
        <dbReference type="ChEBI" id="CHEBI:30616"/>
    </ligand>
</feature>
<evidence type="ECO:0000256" key="9">
    <source>
        <dbReference type="ARBA" id="ARBA00022840"/>
    </source>
</evidence>
<evidence type="ECO:0000256" key="1">
    <source>
        <dbReference type="ARBA" id="ARBA00004496"/>
    </source>
</evidence>
<keyword evidence="8 12" id="KW-0862">Zinc</keyword>
<evidence type="ECO:0000256" key="5">
    <source>
        <dbReference type="ARBA" id="ARBA00022598"/>
    </source>
</evidence>
<dbReference type="EC" id="6.1.1.16" evidence="12"/>
<dbReference type="Gene3D" id="1.20.120.1910">
    <property type="entry name" value="Cysteine-tRNA ligase, C-terminal anti-codon recognition domain"/>
    <property type="match status" value="1"/>
</dbReference>
<comment type="subcellular location">
    <subcellularLocation>
        <location evidence="1 12">Cytoplasm</location>
    </subcellularLocation>
</comment>
<dbReference type="PRINTS" id="PR00983">
    <property type="entry name" value="TRNASYNTHCYS"/>
</dbReference>
<dbReference type="Pfam" id="PF01406">
    <property type="entry name" value="tRNA-synt_1e"/>
    <property type="match status" value="1"/>
</dbReference>
<dbReference type="InterPro" id="IPR024909">
    <property type="entry name" value="Cys-tRNA/MSH_ligase"/>
</dbReference>
<dbReference type="InterPro" id="IPR015273">
    <property type="entry name" value="Cys-tRNA-synt_Ia_DALR"/>
</dbReference>